<proteinExistence type="predicted"/>
<sequence length="226" mass="26573">MLIRALFFSIIFIFNFSYCQTKSSDSLKNRNMNELLFEAKLTPEIITLKPMKYLIVDKKVTAESTEAFIAIQGLYKLSEIIQSKLKDKGTIYELPPLEGEWSLLDPKIGFKDHNNIVGNFMLLQPENLEDNLFNEVKSKLLEESKTEEYYEYLKETNLKLVDEKKSIKMLHVGPYTEEQTTFDIMEKFAHELGLKKLYKSHRESYVKDMRTVPKDQFQTILKFQVE</sequence>
<accession>A0A6N4XY52</accession>
<gene>
    <name evidence="1" type="ORF">CHRY9393_03444</name>
</gene>
<dbReference type="AlphaFoldDB" id="A0A6N4XY52"/>
<reference evidence="1 2" key="1">
    <citation type="submission" date="2020-01" db="EMBL/GenBank/DDBJ databases">
        <authorList>
            <person name="Rodrigo-Torres L."/>
            <person name="Arahal R. D."/>
            <person name="Lucena T."/>
        </authorList>
    </citation>
    <scope>NUCLEOTIDE SEQUENCE [LARGE SCALE GENOMIC DNA]</scope>
    <source>
        <strain evidence="1 2">CECT 9393</strain>
    </source>
</reference>
<evidence type="ECO:0000313" key="1">
    <source>
        <dbReference type="EMBL" id="CAA7393012.1"/>
    </source>
</evidence>
<keyword evidence="2" id="KW-1185">Reference proteome</keyword>
<dbReference type="EMBL" id="CACVBY010000146">
    <property type="protein sequence ID" value="CAA7393012.1"/>
    <property type="molecule type" value="Genomic_DNA"/>
</dbReference>
<evidence type="ECO:0000313" key="2">
    <source>
        <dbReference type="Proteomes" id="UP000445309"/>
    </source>
</evidence>
<organism evidence="1 2">
    <name type="scientific">Chryseobacterium fistulae</name>
    <dbReference type="NCBI Taxonomy" id="2675058"/>
    <lineage>
        <taxon>Bacteria</taxon>
        <taxon>Pseudomonadati</taxon>
        <taxon>Bacteroidota</taxon>
        <taxon>Flavobacteriia</taxon>
        <taxon>Flavobacteriales</taxon>
        <taxon>Weeksellaceae</taxon>
        <taxon>Chryseobacterium group</taxon>
        <taxon>Chryseobacterium</taxon>
    </lineage>
</organism>
<dbReference type="Gene3D" id="3.20.80.10">
    <property type="entry name" value="Regulatory factor, effector binding domain"/>
    <property type="match status" value="1"/>
</dbReference>
<dbReference type="InterPro" id="IPR011256">
    <property type="entry name" value="Reg_factor_effector_dom_sf"/>
</dbReference>
<protein>
    <recommendedName>
        <fullName evidence="3">GyrI-like small molecule binding domain-containing protein</fullName>
    </recommendedName>
</protein>
<dbReference type="Proteomes" id="UP000445309">
    <property type="component" value="Unassembled WGS sequence"/>
</dbReference>
<evidence type="ECO:0008006" key="3">
    <source>
        <dbReference type="Google" id="ProtNLM"/>
    </source>
</evidence>
<name>A0A6N4XY52_9FLAO</name>